<comment type="caution">
    <text evidence="1">The sequence shown here is derived from an EMBL/GenBank/DDBJ whole genome shotgun (WGS) entry which is preliminary data.</text>
</comment>
<organism evidence="1 2">
    <name type="scientific">Penicillium subrubescens</name>
    <dbReference type="NCBI Taxonomy" id="1316194"/>
    <lineage>
        <taxon>Eukaryota</taxon>
        <taxon>Fungi</taxon>
        <taxon>Dikarya</taxon>
        <taxon>Ascomycota</taxon>
        <taxon>Pezizomycotina</taxon>
        <taxon>Eurotiomycetes</taxon>
        <taxon>Eurotiomycetidae</taxon>
        <taxon>Eurotiales</taxon>
        <taxon>Aspergillaceae</taxon>
        <taxon>Penicillium</taxon>
    </lineage>
</organism>
<evidence type="ECO:0000313" key="1">
    <source>
        <dbReference type="EMBL" id="OKO92044.1"/>
    </source>
</evidence>
<dbReference type="EMBL" id="MNBE01000743">
    <property type="protein sequence ID" value="OKO92044.1"/>
    <property type="molecule type" value="Genomic_DNA"/>
</dbReference>
<gene>
    <name evidence="1" type="ORF">PENSUB_12889</name>
</gene>
<keyword evidence="2" id="KW-1185">Reference proteome</keyword>
<dbReference type="AlphaFoldDB" id="A0A1Q5SVN3"/>
<accession>A0A1Q5SVN3</accession>
<proteinExistence type="predicted"/>
<protein>
    <submittedName>
        <fullName evidence="1">Uncharacterized protein</fullName>
    </submittedName>
</protein>
<sequence>MRMSRRPDAGPIAVMVKVLVECSPEPKKAFLEILVVMTLKSRPELTELRAN</sequence>
<dbReference type="Proteomes" id="UP000186955">
    <property type="component" value="Unassembled WGS sequence"/>
</dbReference>
<evidence type="ECO:0000313" key="2">
    <source>
        <dbReference type="Proteomes" id="UP000186955"/>
    </source>
</evidence>
<reference evidence="1 2" key="1">
    <citation type="submission" date="2016-10" db="EMBL/GenBank/DDBJ databases">
        <title>Genome sequence of the ascomycete fungus Penicillium subrubescens.</title>
        <authorList>
            <person name="De Vries R.P."/>
            <person name="Peng M."/>
            <person name="Dilokpimol A."/>
            <person name="Hilden K."/>
            <person name="Makela M.R."/>
            <person name="Grigoriev I."/>
            <person name="Riley R."/>
            <person name="Granchi Z."/>
        </authorList>
    </citation>
    <scope>NUCLEOTIDE SEQUENCE [LARGE SCALE GENOMIC DNA]</scope>
    <source>
        <strain evidence="1 2">CBS 132785</strain>
    </source>
</reference>
<name>A0A1Q5SVN3_9EURO</name>